<evidence type="ECO:0000313" key="3">
    <source>
        <dbReference type="Proteomes" id="UP001266807"/>
    </source>
</evidence>
<accession>A0ABU1QI77</accession>
<evidence type="ECO:0000313" key="2">
    <source>
        <dbReference type="EMBL" id="MDR6779353.1"/>
    </source>
</evidence>
<organism evidence="2 3">
    <name type="scientific">Paenibacillus peoriae</name>
    <dbReference type="NCBI Taxonomy" id="59893"/>
    <lineage>
        <taxon>Bacteria</taxon>
        <taxon>Bacillati</taxon>
        <taxon>Bacillota</taxon>
        <taxon>Bacilli</taxon>
        <taxon>Bacillales</taxon>
        <taxon>Paenibacillaceae</taxon>
        <taxon>Paenibacillus</taxon>
    </lineage>
</organism>
<dbReference type="Proteomes" id="UP001266807">
    <property type="component" value="Unassembled WGS sequence"/>
</dbReference>
<protein>
    <recommendedName>
        <fullName evidence="4">Phage portal protein</fullName>
    </recommendedName>
</protein>
<name>A0ABU1QI77_9BACL</name>
<feature type="compositionally biased region" description="Basic and acidic residues" evidence="1">
    <location>
        <begin position="517"/>
        <end position="527"/>
    </location>
</feature>
<dbReference type="RefSeq" id="WP_068940909.1">
    <property type="nucleotide sequence ID" value="NZ_JAVDUG010000004.1"/>
</dbReference>
<feature type="region of interest" description="Disordered" evidence="1">
    <location>
        <begin position="491"/>
        <end position="527"/>
    </location>
</feature>
<comment type="caution">
    <text evidence="2">The sequence shown here is derived from an EMBL/GenBank/DDBJ whole genome shotgun (WGS) entry which is preliminary data.</text>
</comment>
<evidence type="ECO:0000256" key="1">
    <source>
        <dbReference type="SAM" id="MobiDB-lite"/>
    </source>
</evidence>
<reference evidence="2 3" key="1">
    <citation type="submission" date="2023-07" db="EMBL/GenBank/DDBJ databases">
        <title>Sorghum-associated microbial communities from plants grown in Nebraska, USA.</title>
        <authorList>
            <person name="Schachtman D."/>
        </authorList>
    </citation>
    <scope>NUCLEOTIDE SEQUENCE [LARGE SCALE GENOMIC DNA]</scope>
    <source>
        <strain evidence="2 3">BE143</strain>
    </source>
</reference>
<gene>
    <name evidence="2" type="ORF">J2W98_003633</name>
</gene>
<keyword evidence="3" id="KW-1185">Reference proteome</keyword>
<dbReference type="EMBL" id="JAVDUG010000004">
    <property type="protein sequence ID" value="MDR6779353.1"/>
    <property type="molecule type" value="Genomic_DNA"/>
</dbReference>
<evidence type="ECO:0008006" key="4">
    <source>
        <dbReference type="Google" id="ProtNLM"/>
    </source>
</evidence>
<sequence length="527" mass="61335">MNLEKEEEDFKVVFASKKDEDTIIVTSQKQGHLWLEQAMYQFDNNFNQYSSYLNESSMSRTVFTTEELDLLADNAQNDIDKINKINSIVRYFINKDDLIGKVYETIESNVNTEYRLSFPEVDTNKSQDISDESRELINNFNKQINLKQLMRKVIPMSFSEGNYPMYLRKKGDSYIVDYYPLGVIEVSDYEIDGEPYLLINVNELKTRLKKTNKKGKNLFFDTIDEEIKNNYPSEIYEAYTKKKPYAKLNIKNSGIVRLNNLNRKYGLTSIFRALRPSLMLETFERTDRINAKAKAKKIIFQKLHKEILGEKFDKQAFEEMAYAHTNLMNAWKNETVVYTGAAFVEDVKYVEPKTENVNIENVNYQRQKQMTALGISFLNLVSGQSFTASNISVNELMKTINKISEQLEDILEKWYKVVLENHGISLEYCPSIKIIGSEELDKELKLKLSELLYSKLNASYSTVYGLLGIDIEDEKQKRLKENEQKYDEIFTPRLTAYTNSGDSAGGRPVDNNNPDKQLQDQDRRKKE</sequence>
<proteinExistence type="predicted"/>